<keyword evidence="5 11" id="KW-0479">Metal-binding</keyword>
<feature type="region of interest" description="Disordered" evidence="12">
    <location>
        <begin position="468"/>
        <end position="517"/>
    </location>
</feature>
<dbReference type="AlphaFoldDB" id="A0A848LW80"/>
<dbReference type="RefSeq" id="WP_169351060.1">
    <property type="nucleotide sequence ID" value="NZ_JABBJJ010000362.1"/>
</dbReference>
<evidence type="ECO:0000313" key="15">
    <source>
        <dbReference type="Proteomes" id="UP000518300"/>
    </source>
</evidence>
<evidence type="ECO:0000313" key="14">
    <source>
        <dbReference type="EMBL" id="NMO21891.1"/>
    </source>
</evidence>
<dbReference type="InterPro" id="IPR036280">
    <property type="entry name" value="Multihaem_cyt_sf"/>
</dbReference>
<dbReference type="SUPFAM" id="SSF48695">
    <property type="entry name" value="Multiheme cytochromes"/>
    <property type="match status" value="1"/>
</dbReference>
<keyword evidence="8" id="KW-0560">Oxidoreductase</keyword>
<comment type="subcellular location">
    <subcellularLocation>
        <location evidence="1">Cell envelope</location>
    </subcellularLocation>
</comment>
<dbReference type="Pfam" id="PF02335">
    <property type="entry name" value="Cytochrom_C552"/>
    <property type="match status" value="1"/>
</dbReference>
<gene>
    <name evidence="14" type="ORF">HG543_44625</name>
</gene>
<name>A0A848LW80_9BACT</name>
<comment type="similarity">
    <text evidence="2">Belongs to the cytochrome c-552 family.</text>
</comment>
<comment type="caution">
    <text evidence="14">The sequence shown here is derived from an EMBL/GenBank/DDBJ whole genome shotgun (WGS) entry which is preliminary data.</text>
</comment>
<proteinExistence type="inferred from homology"/>
<accession>A0A848LW80</accession>
<dbReference type="PIRSF" id="PIRSF000243">
    <property type="entry name" value="Cyt_c552"/>
    <property type="match status" value="1"/>
</dbReference>
<evidence type="ECO:0000256" key="12">
    <source>
        <dbReference type="SAM" id="MobiDB-lite"/>
    </source>
</evidence>
<keyword evidence="4 11" id="KW-0349">Heme</keyword>
<evidence type="ECO:0000256" key="10">
    <source>
        <dbReference type="ARBA" id="ARBA00049131"/>
    </source>
</evidence>
<dbReference type="GO" id="GO:0030288">
    <property type="term" value="C:outer membrane-bounded periplasmic space"/>
    <property type="evidence" value="ECO:0007669"/>
    <property type="project" value="TreeGrafter"/>
</dbReference>
<evidence type="ECO:0000256" key="3">
    <source>
        <dbReference type="ARBA" id="ARBA00011887"/>
    </source>
</evidence>
<sequence length="517" mass="57149">MANPSAPEKRRRGLLLLVGVGVVSALAAAAAVALATNIFERKQEARNPFFRVVELTDDTADPAVWGKNFPIHYDMYLRTVDQVRTKYGGSEAVPRAPTQADPRSVVAQSRLEEDPRLKTMWAGYAFSKDFREERGHAYMLSDQVFTERQQVTKQPGTCIHCHASTYNAYKKLGDGDIMKGFDALNHMTYFEARKQVEHPVACIDCHDSQTMQLRVTKPAFIQAMGRMKAAQGVQDYNVNRDATRQEMRSYVCGQCHVEYYFKGPEKTLTFPWDKGLKIDNILAYYDENPHTDWKHAETGAPVLKAQHPEFEMWNQGVHARSGVSCSDCHMPYTRVGAQKISDHHVRSPLLNINKACQTCHHFSEAELRERAEALQERTFRLRNQGLDALMGLVNDVKAAKAAGKTDAELAGVYALQRRGQFMLDFIEAENSMGFHAPEEAARILGQATNLLRQAQVLVRDPSFKPEIPDMLPAAAGDAHAGPGVGGKTVGNPTGGSGASGQGQGQQQQGQGQGGPAH</sequence>
<feature type="compositionally biased region" description="Gly residues" evidence="12">
    <location>
        <begin position="482"/>
        <end position="503"/>
    </location>
</feature>
<evidence type="ECO:0000259" key="13">
    <source>
        <dbReference type="PROSITE" id="PS51007"/>
    </source>
</evidence>
<protein>
    <recommendedName>
        <fullName evidence="3">nitrite reductase (cytochrome; ammonia-forming)</fullName>
        <ecNumber evidence="3">1.7.2.2</ecNumber>
    </recommendedName>
</protein>
<evidence type="ECO:0000256" key="8">
    <source>
        <dbReference type="ARBA" id="ARBA00023002"/>
    </source>
</evidence>
<evidence type="ECO:0000256" key="5">
    <source>
        <dbReference type="ARBA" id="ARBA00022723"/>
    </source>
</evidence>
<dbReference type="GO" id="GO:0019645">
    <property type="term" value="P:anaerobic electron transport chain"/>
    <property type="evidence" value="ECO:0007669"/>
    <property type="project" value="TreeGrafter"/>
</dbReference>
<keyword evidence="6" id="KW-0732">Signal</keyword>
<dbReference type="Gene3D" id="1.10.1130.10">
    <property type="entry name" value="Flavocytochrome C3, Chain A"/>
    <property type="match status" value="1"/>
</dbReference>
<evidence type="ECO:0000256" key="4">
    <source>
        <dbReference type="ARBA" id="ARBA00022617"/>
    </source>
</evidence>
<dbReference type="InterPro" id="IPR003321">
    <property type="entry name" value="Cyt_c552"/>
</dbReference>
<dbReference type="InterPro" id="IPR009056">
    <property type="entry name" value="Cyt_c-like_dom"/>
</dbReference>
<evidence type="ECO:0000256" key="2">
    <source>
        <dbReference type="ARBA" id="ARBA00009288"/>
    </source>
</evidence>
<dbReference type="PROSITE" id="PS51007">
    <property type="entry name" value="CYTC"/>
    <property type="match status" value="1"/>
</dbReference>
<dbReference type="GO" id="GO:0009055">
    <property type="term" value="F:electron transfer activity"/>
    <property type="evidence" value="ECO:0007669"/>
    <property type="project" value="InterPro"/>
</dbReference>
<keyword evidence="15" id="KW-1185">Reference proteome</keyword>
<dbReference type="GO" id="GO:0046872">
    <property type="term" value="F:metal ion binding"/>
    <property type="evidence" value="ECO:0007669"/>
    <property type="project" value="UniProtKB-KW"/>
</dbReference>
<dbReference type="CDD" id="cd00548">
    <property type="entry name" value="NrfA-like"/>
    <property type="match status" value="1"/>
</dbReference>
<comment type="catalytic activity">
    <reaction evidence="10">
        <text>6 Fe(III)-[cytochrome c] + NH4(+) + 2 H2O = 6 Fe(II)-[cytochrome c] + nitrite + 8 H(+)</text>
        <dbReference type="Rhea" id="RHEA:13089"/>
        <dbReference type="Rhea" id="RHEA-COMP:10350"/>
        <dbReference type="Rhea" id="RHEA-COMP:14399"/>
        <dbReference type="ChEBI" id="CHEBI:15377"/>
        <dbReference type="ChEBI" id="CHEBI:15378"/>
        <dbReference type="ChEBI" id="CHEBI:16301"/>
        <dbReference type="ChEBI" id="CHEBI:28938"/>
        <dbReference type="ChEBI" id="CHEBI:29033"/>
        <dbReference type="ChEBI" id="CHEBI:29034"/>
        <dbReference type="EC" id="1.7.2.2"/>
    </reaction>
</comment>
<dbReference type="EMBL" id="JABBJJ010000362">
    <property type="protein sequence ID" value="NMO21891.1"/>
    <property type="molecule type" value="Genomic_DNA"/>
</dbReference>
<dbReference type="Gene3D" id="1.20.140.10">
    <property type="entry name" value="Butyryl-CoA Dehydrogenase, subunit A, domain 3"/>
    <property type="match status" value="1"/>
</dbReference>
<dbReference type="PANTHER" id="PTHR30633:SF0">
    <property type="entry name" value="CYTOCHROME C-552"/>
    <property type="match status" value="1"/>
</dbReference>
<keyword evidence="7" id="KW-0106">Calcium</keyword>
<dbReference type="GO" id="GO:0042279">
    <property type="term" value="F:nitrite reductase (cytochrome, ammonia-forming) activity"/>
    <property type="evidence" value="ECO:0007669"/>
    <property type="project" value="UniProtKB-EC"/>
</dbReference>
<feature type="domain" description="Cytochrome c" evidence="13">
    <location>
        <begin position="175"/>
        <end position="289"/>
    </location>
</feature>
<keyword evidence="9 11" id="KW-0408">Iron</keyword>
<dbReference type="EC" id="1.7.2.2" evidence="3"/>
<reference evidence="14 15" key="1">
    <citation type="submission" date="2020-04" db="EMBL/GenBank/DDBJ databases">
        <title>Draft genome of Pyxidicoccus fallax type strain.</title>
        <authorList>
            <person name="Whitworth D.E."/>
        </authorList>
    </citation>
    <scope>NUCLEOTIDE SEQUENCE [LARGE SCALE GENOMIC DNA]</scope>
    <source>
        <strain evidence="14 15">DSM 14698</strain>
    </source>
</reference>
<evidence type="ECO:0000256" key="11">
    <source>
        <dbReference type="PROSITE-ProRule" id="PRU00433"/>
    </source>
</evidence>
<evidence type="ECO:0000256" key="1">
    <source>
        <dbReference type="ARBA" id="ARBA00004196"/>
    </source>
</evidence>
<dbReference type="PANTHER" id="PTHR30633">
    <property type="entry name" value="CYTOCHROME C-552 RESPIRATORY NITRITE REDUCTASE"/>
    <property type="match status" value="1"/>
</dbReference>
<evidence type="ECO:0000256" key="6">
    <source>
        <dbReference type="ARBA" id="ARBA00022729"/>
    </source>
</evidence>
<evidence type="ECO:0000256" key="9">
    <source>
        <dbReference type="ARBA" id="ARBA00023004"/>
    </source>
</evidence>
<evidence type="ECO:0000256" key="7">
    <source>
        <dbReference type="ARBA" id="ARBA00022837"/>
    </source>
</evidence>
<dbReference type="GO" id="GO:0020037">
    <property type="term" value="F:heme binding"/>
    <property type="evidence" value="ECO:0007669"/>
    <property type="project" value="InterPro"/>
</dbReference>
<dbReference type="Proteomes" id="UP000518300">
    <property type="component" value="Unassembled WGS sequence"/>
</dbReference>
<organism evidence="14 15">
    <name type="scientific">Pyxidicoccus fallax</name>
    <dbReference type="NCBI Taxonomy" id="394095"/>
    <lineage>
        <taxon>Bacteria</taxon>
        <taxon>Pseudomonadati</taxon>
        <taxon>Myxococcota</taxon>
        <taxon>Myxococcia</taxon>
        <taxon>Myxococcales</taxon>
        <taxon>Cystobacterineae</taxon>
        <taxon>Myxococcaceae</taxon>
        <taxon>Pyxidicoccus</taxon>
    </lineage>
</organism>